<evidence type="ECO:0000313" key="1">
    <source>
        <dbReference type="EMBL" id="MDD1150369.1"/>
    </source>
</evidence>
<keyword evidence="2" id="KW-1185">Reference proteome</keyword>
<sequence length="200" mass="21738">MSKPNAELTALAGRILTDNRFCSDEHHRSIAAGYLALVTESERLKDDLQISNHACFLSIAEKKSLQGQLHRLLDANARLSEYPPPLRAFANELISASYEGGSFDGCDIQDIAVRHGLLRIEQRDGECGEACACREYGFPVDCYRRTSLLVLEEGSGRSVAGAAHVNDGTPLSLSARSYNETVATQNAATENVSRHEGGKT</sequence>
<name>A0ABT5Q8P6_9PSED</name>
<gene>
    <name evidence="1" type="ORF">M5G25_18990</name>
</gene>
<protein>
    <submittedName>
        <fullName evidence="1">Uncharacterized protein</fullName>
    </submittedName>
</protein>
<organism evidence="1 2">
    <name type="scientific">Pseudomonas idahonensis</name>
    <dbReference type="NCBI Taxonomy" id="2942628"/>
    <lineage>
        <taxon>Bacteria</taxon>
        <taxon>Pseudomonadati</taxon>
        <taxon>Pseudomonadota</taxon>
        <taxon>Gammaproteobacteria</taxon>
        <taxon>Pseudomonadales</taxon>
        <taxon>Pseudomonadaceae</taxon>
        <taxon>Pseudomonas</taxon>
    </lineage>
</organism>
<dbReference type="RefSeq" id="WP_273923650.1">
    <property type="nucleotide sequence ID" value="NZ_JAMDGR010000015.1"/>
</dbReference>
<comment type="caution">
    <text evidence="1">The sequence shown here is derived from an EMBL/GenBank/DDBJ whole genome shotgun (WGS) entry which is preliminary data.</text>
</comment>
<accession>A0ABT5Q8P6</accession>
<dbReference type="EMBL" id="JAMDGR010000015">
    <property type="protein sequence ID" value="MDD1150369.1"/>
    <property type="molecule type" value="Genomic_DNA"/>
</dbReference>
<proteinExistence type="predicted"/>
<evidence type="ECO:0000313" key="2">
    <source>
        <dbReference type="Proteomes" id="UP001217610"/>
    </source>
</evidence>
<dbReference type="Proteomes" id="UP001217610">
    <property type="component" value="Unassembled WGS sequence"/>
</dbReference>
<reference evidence="1 2" key="1">
    <citation type="submission" date="2022-05" db="EMBL/GenBank/DDBJ databases">
        <title>Novel Pseudomonas spp. Isolated from a Rainbow Trout Aquaculture Facility.</title>
        <authorList>
            <person name="Testerman T."/>
            <person name="Graf J."/>
        </authorList>
    </citation>
    <scope>NUCLEOTIDE SEQUENCE [LARGE SCALE GENOMIC DNA]</scope>
    <source>
        <strain evidence="1 2">ID357</strain>
    </source>
</reference>